<dbReference type="NCBIfam" id="TIGR00275">
    <property type="entry name" value="aminoacetone oxidase family FAD-binding enzyme"/>
    <property type="match status" value="1"/>
</dbReference>
<proteinExistence type="predicted"/>
<dbReference type="InterPro" id="IPR036188">
    <property type="entry name" value="FAD/NAD-bd_sf"/>
</dbReference>
<dbReference type="InterPro" id="IPR022460">
    <property type="entry name" value="Flavoprotein_PP4765"/>
</dbReference>
<keyword evidence="3" id="KW-0274">FAD</keyword>
<feature type="domain" description="RsdA/BaiN/AoA(So)-like Rossmann fold-like" evidence="4">
    <location>
        <begin position="3"/>
        <end position="379"/>
    </location>
</feature>
<dbReference type="SUPFAM" id="SSF160996">
    <property type="entry name" value="HI0933 insert domain-like"/>
    <property type="match status" value="1"/>
</dbReference>
<dbReference type="SUPFAM" id="SSF51905">
    <property type="entry name" value="FAD/NAD(P)-binding domain"/>
    <property type="match status" value="1"/>
</dbReference>
<organism evidence="6 7">
    <name type="scientific">Pseudooceanicola sediminis</name>
    <dbReference type="NCBI Taxonomy" id="2211117"/>
    <lineage>
        <taxon>Bacteria</taxon>
        <taxon>Pseudomonadati</taxon>
        <taxon>Pseudomonadota</taxon>
        <taxon>Alphaproteobacteria</taxon>
        <taxon>Rhodobacterales</taxon>
        <taxon>Paracoccaceae</taxon>
        <taxon>Pseudooceanicola</taxon>
    </lineage>
</organism>
<dbReference type="OrthoDB" id="5288829at2"/>
<dbReference type="EMBL" id="QWJJ01000010">
    <property type="protein sequence ID" value="RII38351.1"/>
    <property type="molecule type" value="Genomic_DNA"/>
</dbReference>
<evidence type="ECO:0000313" key="7">
    <source>
        <dbReference type="Proteomes" id="UP000265848"/>
    </source>
</evidence>
<dbReference type="Pfam" id="PF22780">
    <property type="entry name" value="HI0933_like_1st"/>
    <property type="match status" value="1"/>
</dbReference>
<evidence type="ECO:0000256" key="3">
    <source>
        <dbReference type="ARBA" id="ARBA00022827"/>
    </source>
</evidence>
<protein>
    <submittedName>
        <fullName evidence="6">TIGR03862 family flavoprotein</fullName>
    </submittedName>
</protein>
<dbReference type="PANTHER" id="PTHR42887">
    <property type="entry name" value="OS12G0638800 PROTEIN"/>
    <property type="match status" value="1"/>
</dbReference>
<dbReference type="InterPro" id="IPR055178">
    <property type="entry name" value="RsdA/BaiN/AoA(So)-like_dom"/>
</dbReference>
<name>A0A399IZ98_9RHOB</name>
<dbReference type="Gene3D" id="1.10.8.260">
    <property type="entry name" value="HI0933 insert domain-like"/>
    <property type="match status" value="1"/>
</dbReference>
<comment type="cofactor">
    <cofactor evidence="1">
        <name>FAD</name>
        <dbReference type="ChEBI" id="CHEBI:57692"/>
    </cofactor>
</comment>
<feature type="domain" description="RsdA/BaiN/AoA(So)-like insert" evidence="5">
    <location>
        <begin position="184"/>
        <end position="327"/>
    </location>
</feature>
<evidence type="ECO:0000259" key="5">
    <source>
        <dbReference type="Pfam" id="PF22780"/>
    </source>
</evidence>
<reference evidence="6 7" key="1">
    <citation type="submission" date="2018-08" db="EMBL/GenBank/DDBJ databases">
        <title>Pseudooceanicola sediminis CY03 in the family Rhodobacteracea.</title>
        <authorList>
            <person name="Zhang Y.-J."/>
        </authorList>
    </citation>
    <scope>NUCLEOTIDE SEQUENCE [LARGE SCALE GENOMIC DNA]</scope>
    <source>
        <strain evidence="6 7">CY03</strain>
    </source>
</reference>
<keyword evidence="7" id="KW-1185">Reference proteome</keyword>
<evidence type="ECO:0000256" key="2">
    <source>
        <dbReference type="ARBA" id="ARBA00022630"/>
    </source>
</evidence>
<dbReference type="InterPro" id="IPR057661">
    <property type="entry name" value="RsdA/BaiN/AoA(So)_Rossmann"/>
</dbReference>
<dbReference type="Proteomes" id="UP000265848">
    <property type="component" value="Unassembled WGS sequence"/>
</dbReference>
<dbReference type="InterPro" id="IPR004792">
    <property type="entry name" value="BaiN-like"/>
</dbReference>
<dbReference type="Pfam" id="PF03486">
    <property type="entry name" value="HI0933_like"/>
    <property type="match status" value="1"/>
</dbReference>
<evidence type="ECO:0000256" key="1">
    <source>
        <dbReference type="ARBA" id="ARBA00001974"/>
    </source>
</evidence>
<dbReference type="Gene3D" id="3.50.50.60">
    <property type="entry name" value="FAD/NAD(P)-binding domain"/>
    <property type="match status" value="1"/>
</dbReference>
<dbReference type="RefSeq" id="WP_119399424.1">
    <property type="nucleotide sequence ID" value="NZ_QWJJ01000010.1"/>
</dbReference>
<evidence type="ECO:0000259" key="4">
    <source>
        <dbReference type="Pfam" id="PF03486"/>
    </source>
</evidence>
<dbReference type="PANTHER" id="PTHR42887:SF1">
    <property type="entry name" value="BLR3961 PROTEIN"/>
    <property type="match status" value="1"/>
</dbReference>
<dbReference type="AlphaFoldDB" id="A0A399IZ98"/>
<dbReference type="NCBIfam" id="TIGR03862">
    <property type="entry name" value="flavo_PP4765"/>
    <property type="match status" value="1"/>
</dbReference>
<comment type="caution">
    <text evidence="6">The sequence shown here is derived from an EMBL/GenBank/DDBJ whole genome shotgun (WGS) entry which is preliminary data.</text>
</comment>
<dbReference type="InterPro" id="IPR023166">
    <property type="entry name" value="BaiN-like_dom_sf"/>
</dbReference>
<sequence length="389" mass="40349">MRQALVIGGGPAGLMSAEALSAAGLAVTVAEKMPTMGRKVLMAGKSGLNLTKEEARDAFVAAFRADWLRAPLQAFGPSEVRAWTEALGISTFAGSTGRVFPVGMKASPLLRAWLARLDAAGVALRTRWDWQGWADGGDALFATPGGLQRVAADVTVLALGGASWPRLGSDGGWVRHVGPVAPFRPANCGFHVAWSHHMATHFGAPVKAVVLRAGAEESRGEIVLSRDGIEGGGIYALAHLLRDGVALRLDLLPNHTQADVAARLAGGKAGESLSNRLRKALRLDAAKRALVQECARPLPDDPQALAALLKDLPVPLGGPMDMARAISCAGGLRADALDAGLMLTARPGVFAAGEMLDWEAPTGGYLLTGCMATGLWAGRHAAAYGQSAG</sequence>
<accession>A0A399IZ98</accession>
<gene>
    <name evidence="6" type="ORF">DL237_12625</name>
</gene>
<evidence type="ECO:0000313" key="6">
    <source>
        <dbReference type="EMBL" id="RII38351.1"/>
    </source>
</evidence>
<keyword evidence="2" id="KW-0285">Flavoprotein</keyword>
<dbReference type="Gene3D" id="2.40.30.10">
    <property type="entry name" value="Translation factors"/>
    <property type="match status" value="1"/>
</dbReference>